<proteinExistence type="predicted"/>
<sequence length="90" mass="10856">MKFEKWSEWEKEIIVVSASSSSISMKVIPYLFSFLSVQKKLWLVFYILVDLEWMVYNLKQRDFLIYPIKFTYYQGSEGCSRLRPRVLDNV</sequence>
<keyword evidence="1" id="KW-0472">Membrane</keyword>
<keyword evidence="1" id="KW-1133">Transmembrane helix</keyword>
<dbReference type="Proteomes" id="UP000262939">
    <property type="component" value="Unassembled WGS sequence"/>
</dbReference>
<evidence type="ECO:0000256" key="1">
    <source>
        <dbReference type="SAM" id="Phobius"/>
    </source>
</evidence>
<evidence type="ECO:0000313" key="2">
    <source>
        <dbReference type="EMBL" id="RFU63512.1"/>
    </source>
</evidence>
<dbReference type="AlphaFoldDB" id="A0A372LCA8"/>
<organism evidence="2 3">
    <name type="scientific">Peribacillus glennii</name>
    <dbReference type="NCBI Taxonomy" id="2303991"/>
    <lineage>
        <taxon>Bacteria</taxon>
        <taxon>Bacillati</taxon>
        <taxon>Bacillota</taxon>
        <taxon>Bacilli</taxon>
        <taxon>Bacillales</taxon>
        <taxon>Bacillaceae</taxon>
        <taxon>Peribacillus</taxon>
    </lineage>
</organism>
<reference evidence="2 3" key="1">
    <citation type="submission" date="2018-08" db="EMBL/GenBank/DDBJ databases">
        <title>Bacillus chawlae sp. nov., Bacillus glennii sp. nov., and Bacillus saganii sp. nov. Isolated from the Vehicle Assembly Building at Kennedy Space Center where the Viking Spacecraft were Assembled.</title>
        <authorList>
            <person name="Seuylemezian A."/>
            <person name="Vaishampayan P."/>
        </authorList>
    </citation>
    <scope>NUCLEOTIDE SEQUENCE [LARGE SCALE GENOMIC DNA]</scope>
    <source>
        <strain evidence="2 3">V44-8</strain>
    </source>
</reference>
<comment type="caution">
    <text evidence="2">The sequence shown here is derived from an EMBL/GenBank/DDBJ whole genome shotgun (WGS) entry which is preliminary data.</text>
</comment>
<feature type="transmembrane region" description="Helical" evidence="1">
    <location>
        <begin position="12"/>
        <end position="35"/>
    </location>
</feature>
<evidence type="ECO:0000313" key="3">
    <source>
        <dbReference type="Proteomes" id="UP000262939"/>
    </source>
</evidence>
<gene>
    <name evidence="2" type="ORF">D0466_12350</name>
</gene>
<dbReference type="EMBL" id="QVTD01000006">
    <property type="protein sequence ID" value="RFU63512.1"/>
    <property type="molecule type" value="Genomic_DNA"/>
</dbReference>
<name>A0A372LCA8_9BACI</name>
<keyword evidence="3" id="KW-1185">Reference proteome</keyword>
<keyword evidence="1" id="KW-0812">Transmembrane</keyword>
<accession>A0A372LCA8</accession>
<protein>
    <submittedName>
        <fullName evidence="2">Uncharacterized protein</fullName>
    </submittedName>
</protein>